<name>A0ABR0PRS3_GOSAR</name>
<gene>
    <name evidence="2" type="ORF">PVK06_013467</name>
</gene>
<evidence type="ECO:0000313" key="3">
    <source>
        <dbReference type="Proteomes" id="UP001358586"/>
    </source>
</evidence>
<evidence type="ECO:0000256" key="1">
    <source>
        <dbReference type="SAM" id="Phobius"/>
    </source>
</evidence>
<proteinExistence type="predicted"/>
<feature type="transmembrane region" description="Helical" evidence="1">
    <location>
        <begin position="31"/>
        <end position="48"/>
    </location>
</feature>
<keyword evidence="1" id="KW-0472">Membrane</keyword>
<dbReference type="EMBL" id="JARKNE010000005">
    <property type="protein sequence ID" value="KAK5829674.1"/>
    <property type="molecule type" value="Genomic_DNA"/>
</dbReference>
<keyword evidence="3" id="KW-1185">Reference proteome</keyword>
<keyword evidence="1" id="KW-1133">Transmembrane helix</keyword>
<keyword evidence="1" id="KW-0812">Transmembrane</keyword>
<feature type="transmembrane region" description="Helical" evidence="1">
    <location>
        <begin position="7"/>
        <end position="25"/>
    </location>
</feature>
<evidence type="ECO:0000313" key="2">
    <source>
        <dbReference type="EMBL" id="KAK5829674.1"/>
    </source>
</evidence>
<organism evidence="2 3">
    <name type="scientific">Gossypium arboreum</name>
    <name type="common">Tree cotton</name>
    <name type="synonym">Gossypium nanking</name>
    <dbReference type="NCBI Taxonomy" id="29729"/>
    <lineage>
        <taxon>Eukaryota</taxon>
        <taxon>Viridiplantae</taxon>
        <taxon>Streptophyta</taxon>
        <taxon>Embryophyta</taxon>
        <taxon>Tracheophyta</taxon>
        <taxon>Spermatophyta</taxon>
        <taxon>Magnoliopsida</taxon>
        <taxon>eudicotyledons</taxon>
        <taxon>Gunneridae</taxon>
        <taxon>Pentapetalae</taxon>
        <taxon>rosids</taxon>
        <taxon>malvids</taxon>
        <taxon>Malvales</taxon>
        <taxon>Malvaceae</taxon>
        <taxon>Malvoideae</taxon>
        <taxon>Gossypium</taxon>
    </lineage>
</organism>
<reference evidence="2 3" key="1">
    <citation type="submission" date="2023-03" db="EMBL/GenBank/DDBJ databases">
        <title>WGS of Gossypium arboreum.</title>
        <authorList>
            <person name="Yu D."/>
        </authorList>
    </citation>
    <scope>NUCLEOTIDE SEQUENCE [LARGE SCALE GENOMIC DNA]</scope>
    <source>
        <tissue evidence="2">Leaf</tissue>
    </source>
</reference>
<accession>A0ABR0PRS3</accession>
<dbReference type="Proteomes" id="UP001358586">
    <property type="component" value="Chromosome 5"/>
</dbReference>
<sequence length="75" mass="8684">MVCWKCVELVVSVAGFMFCSELWIADQGYGLLALETVPMWMWLSYFTLKFGKTQYKDIPVCGMALTMLMYFMLVC</sequence>
<protein>
    <submittedName>
        <fullName evidence="2">Uncharacterized protein</fullName>
    </submittedName>
</protein>
<comment type="caution">
    <text evidence="2">The sequence shown here is derived from an EMBL/GenBank/DDBJ whole genome shotgun (WGS) entry which is preliminary data.</text>
</comment>